<gene>
    <name evidence="2" type="ORF">SteCoe_10264</name>
</gene>
<dbReference type="AlphaFoldDB" id="A0A1R2CG02"/>
<comment type="caution">
    <text evidence="2">The sequence shown here is derived from an EMBL/GenBank/DDBJ whole genome shotgun (WGS) entry which is preliminary data.</text>
</comment>
<keyword evidence="1" id="KW-0812">Transmembrane</keyword>
<dbReference type="EMBL" id="MPUH01000164">
    <property type="protein sequence ID" value="OMJ87934.1"/>
    <property type="molecule type" value="Genomic_DNA"/>
</dbReference>
<proteinExistence type="predicted"/>
<dbReference type="Proteomes" id="UP000187209">
    <property type="component" value="Unassembled WGS sequence"/>
</dbReference>
<protein>
    <submittedName>
        <fullName evidence="2">Uncharacterized protein</fullName>
    </submittedName>
</protein>
<keyword evidence="3" id="KW-1185">Reference proteome</keyword>
<accession>A0A1R2CG02</accession>
<evidence type="ECO:0000313" key="3">
    <source>
        <dbReference type="Proteomes" id="UP000187209"/>
    </source>
</evidence>
<evidence type="ECO:0000256" key="1">
    <source>
        <dbReference type="SAM" id="Phobius"/>
    </source>
</evidence>
<dbReference type="OrthoDB" id="324150at2759"/>
<organism evidence="2 3">
    <name type="scientific">Stentor coeruleus</name>
    <dbReference type="NCBI Taxonomy" id="5963"/>
    <lineage>
        <taxon>Eukaryota</taxon>
        <taxon>Sar</taxon>
        <taxon>Alveolata</taxon>
        <taxon>Ciliophora</taxon>
        <taxon>Postciliodesmatophora</taxon>
        <taxon>Heterotrichea</taxon>
        <taxon>Heterotrichida</taxon>
        <taxon>Stentoridae</taxon>
        <taxon>Stentor</taxon>
    </lineage>
</organism>
<reference evidence="2 3" key="1">
    <citation type="submission" date="2016-11" db="EMBL/GenBank/DDBJ databases">
        <title>The macronuclear genome of Stentor coeruleus: a giant cell with tiny introns.</title>
        <authorList>
            <person name="Slabodnick M."/>
            <person name="Ruby J.G."/>
            <person name="Reiff S.B."/>
            <person name="Swart E.C."/>
            <person name="Gosai S."/>
            <person name="Prabakaran S."/>
            <person name="Witkowska E."/>
            <person name="Larue G.E."/>
            <person name="Fisher S."/>
            <person name="Freeman R.M."/>
            <person name="Gunawardena J."/>
            <person name="Chu W."/>
            <person name="Stover N.A."/>
            <person name="Gregory B.D."/>
            <person name="Nowacki M."/>
            <person name="Derisi J."/>
            <person name="Roy S.W."/>
            <person name="Marshall W.F."/>
            <person name="Sood P."/>
        </authorList>
    </citation>
    <scope>NUCLEOTIDE SEQUENCE [LARGE SCALE GENOMIC DNA]</scope>
    <source>
        <strain evidence="2">WM001</strain>
    </source>
</reference>
<name>A0A1R2CG02_9CILI</name>
<sequence>MDSTFITNIPTHSRKRPLSAKYTYPLSISENITAPVKFTYMNLRPRSSYATPPSRKVAFIQCTTSPNIGPGKYNPPVINPTPSYEFSRCERFGSGNFFAKLFLFKKLTVKDKEKINERIGKNKEDAIKTKEERIKDVGARANKQRIRTQVTQRTKRNLEIEKKNKVSMQIKEKMQKYEYRMRLPELAVIKISWITFASIIALALSCKFKIYQRKIVIKRSMKLLAWFRTMSMCIGKFVRLKVKIKYFKGMRIIRIYLLKYVKLWLKTRRKRNRGNVVKAIEKGLTKCVIGNLIIKWKGKMECIQRLFSVAIFYRISLYESLLSKWNKAEFEIFEKSPNKTHRRRKAISLTNVQHDRGIEGCTSIPTEIKLYYLKKYIKARMNIFLSEYRVYKAHYKSIHRQNLKNRFVLENDNILDYPRPPEKPNLYEELTLSKLEELIFTALKDKDDWQGIVIAQVNRRSKSFKK</sequence>
<feature type="transmembrane region" description="Helical" evidence="1">
    <location>
        <begin position="191"/>
        <end position="211"/>
    </location>
</feature>
<keyword evidence="1" id="KW-0472">Membrane</keyword>
<keyword evidence="1" id="KW-1133">Transmembrane helix</keyword>
<evidence type="ECO:0000313" key="2">
    <source>
        <dbReference type="EMBL" id="OMJ87934.1"/>
    </source>
</evidence>